<organism evidence="2 3">
    <name type="scientific">Clostridium muellerianum</name>
    <dbReference type="NCBI Taxonomy" id="2716538"/>
    <lineage>
        <taxon>Bacteria</taxon>
        <taxon>Bacillati</taxon>
        <taxon>Bacillota</taxon>
        <taxon>Clostridia</taxon>
        <taxon>Eubacteriales</taxon>
        <taxon>Clostridiaceae</taxon>
        <taxon>Clostridium</taxon>
    </lineage>
</organism>
<gene>
    <name evidence="2" type="ORF">HBE96_09255</name>
</gene>
<comment type="caution">
    <text evidence="2">The sequence shown here is derived from an EMBL/GenBank/DDBJ whole genome shotgun (WGS) entry which is preliminary data.</text>
</comment>
<dbReference type="Proteomes" id="UP000537131">
    <property type="component" value="Unassembled WGS sequence"/>
</dbReference>
<dbReference type="PANTHER" id="PTHR34047:SF10">
    <property type="entry name" value="GROUP II INTRON-ASSOCIATED OPEN READING FRAME"/>
    <property type="match status" value="1"/>
</dbReference>
<dbReference type="InterPro" id="IPR025960">
    <property type="entry name" value="RVT_N"/>
</dbReference>
<proteinExistence type="predicted"/>
<dbReference type="EMBL" id="JABBNI010000015">
    <property type="protein sequence ID" value="NMM62884.1"/>
    <property type="molecule type" value="Genomic_DNA"/>
</dbReference>
<protein>
    <recommendedName>
        <fullName evidence="1">Reverse transcriptase N-terminal domain-containing protein</fullName>
    </recommendedName>
</protein>
<dbReference type="Pfam" id="PF13655">
    <property type="entry name" value="RVT_N"/>
    <property type="match status" value="1"/>
</dbReference>
<evidence type="ECO:0000313" key="2">
    <source>
        <dbReference type="EMBL" id="NMM62884.1"/>
    </source>
</evidence>
<reference evidence="2 3" key="1">
    <citation type="submission" date="2020-06" db="EMBL/GenBank/DDBJ databases">
        <title>Complete Genome Sequence of Clostridium muelleri sp. nov. P21T, an Acid-Alcohol Producing Acetogen Isolated from Old Hay.</title>
        <authorList>
            <person name="Duncan K.E."/>
            <person name="Tanner R.S."/>
        </authorList>
    </citation>
    <scope>NUCLEOTIDE SEQUENCE [LARGE SCALE GENOMIC DNA]</scope>
    <source>
        <strain evidence="2 3">P21</strain>
    </source>
</reference>
<dbReference type="InterPro" id="IPR051083">
    <property type="entry name" value="GrpII_Intron_Splice-Mob/Def"/>
</dbReference>
<keyword evidence="3" id="KW-1185">Reference proteome</keyword>
<dbReference type="PANTHER" id="PTHR34047">
    <property type="entry name" value="NUCLEAR INTRON MATURASE 1, MITOCHONDRIAL-RELATED"/>
    <property type="match status" value="1"/>
</dbReference>
<dbReference type="AlphaFoldDB" id="A0A7Y0EG61"/>
<feature type="domain" description="Reverse transcriptase N-terminal" evidence="1">
    <location>
        <begin position="1"/>
        <end position="79"/>
    </location>
</feature>
<accession>A0A7Y0EG61</accession>
<name>A0A7Y0EG61_9CLOT</name>
<dbReference type="RefSeq" id="WP_169297535.1">
    <property type="nucleotide sequence ID" value="NZ_JABBNI010000015.1"/>
</dbReference>
<evidence type="ECO:0000259" key="1">
    <source>
        <dbReference type="Pfam" id="PF13655"/>
    </source>
</evidence>
<evidence type="ECO:0000313" key="3">
    <source>
        <dbReference type="Proteomes" id="UP000537131"/>
    </source>
</evidence>
<sequence length="120" mass="14190">MDWKKIYGYVKKLRQRIFRAEQLGQKRKVKKLQRLMIRSNANLLLSIKRVTQINKGKQTPCVDGQIILSSSDRLKLYNLLKEYDIKNIRPNPAKRAYIPKKNGKMRPLGIPIIKDRIFQL</sequence>